<dbReference type="PANTHER" id="PTHR30629:SF2">
    <property type="entry name" value="PROPHAGE INTEGRASE INTS-RELATED"/>
    <property type="match status" value="1"/>
</dbReference>
<dbReference type="PROSITE" id="PS51900">
    <property type="entry name" value="CB"/>
    <property type="match status" value="1"/>
</dbReference>
<keyword evidence="9" id="KW-1185">Reference proteome</keyword>
<evidence type="ECO:0000313" key="9">
    <source>
        <dbReference type="Proteomes" id="UP000600865"/>
    </source>
</evidence>
<dbReference type="InterPro" id="IPR025166">
    <property type="entry name" value="Integrase_DNA_bind_dom"/>
</dbReference>
<dbReference type="InterPro" id="IPR002104">
    <property type="entry name" value="Integrase_catalytic"/>
</dbReference>
<dbReference type="InterPro" id="IPR010998">
    <property type="entry name" value="Integrase_recombinase_N"/>
</dbReference>
<dbReference type="Pfam" id="PF00589">
    <property type="entry name" value="Phage_integrase"/>
    <property type="match status" value="1"/>
</dbReference>
<proteinExistence type="inferred from homology"/>
<dbReference type="GO" id="GO:0003677">
    <property type="term" value="F:DNA binding"/>
    <property type="evidence" value="ECO:0007669"/>
    <property type="project" value="UniProtKB-UniRule"/>
</dbReference>
<dbReference type="GO" id="GO:0015074">
    <property type="term" value="P:DNA integration"/>
    <property type="evidence" value="ECO:0007669"/>
    <property type="project" value="UniProtKB-KW"/>
</dbReference>
<keyword evidence="3 5" id="KW-0238">DNA-binding</keyword>
<feature type="domain" description="Core-binding (CB)" evidence="7">
    <location>
        <begin position="98"/>
        <end position="179"/>
    </location>
</feature>
<dbReference type="InterPro" id="IPR053876">
    <property type="entry name" value="Phage_int_M"/>
</dbReference>
<dbReference type="InterPro" id="IPR044068">
    <property type="entry name" value="CB"/>
</dbReference>
<dbReference type="Proteomes" id="UP000600865">
    <property type="component" value="Unassembled WGS sequence"/>
</dbReference>
<evidence type="ECO:0000256" key="4">
    <source>
        <dbReference type="ARBA" id="ARBA00023172"/>
    </source>
</evidence>
<dbReference type="Pfam" id="PF13356">
    <property type="entry name" value="Arm-DNA-bind_3"/>
    <property type="match status" value="1"/>
</dbReference>
<dbReference type="SUPFAM" id="SSF56349">
    <property type="entry name" value="DNA breaking-rejoining enzymes"/>
    <property type="match status" value="1"/>
</dbReference>
<name>A0A918NJT6_9PROT</name>
<dbReference type="Gene3D" id="1.10.443.10">
    <property type="entry name" value="Intergrase catalytic core"/>
    <property type="match status" value="1"/>
</dbReference>
<gene>
    <name evidence="8" type="ORF">GCM10011309_24010</name>
</gene>
<dbReference type="InterPro" id="IPR038488">
    <property type="entry name" value="Integrase_DNA-bd_sf"/>
</dbReference>
<dbReference type="CDD" id="cd00801">
    <property type="entry name" value="INT_P4_C"/>
    <property type="match status" value="1"/>
</dbReference>
<keyword evidence="2" id="KW-0229">DNA integration</keyword>
<dbReference type="EMBL" id="BMYV01000003">
    <property type="protein sequence ID" value="GGX73197.1"/>
    <property type="molecule type" value="Genomic_DNA"/>
</dbReference>
<comment type="caution">
    <text evidence="8">The sequence shown here is derived from an EMBL/GenBank/DDBJ whole genome shotgun (WGS) entry which is preliminary data.</text>
</comment>
<reference evidence="8 9" key="1">
    <citation type="journal article" date="2014" name="Int. J. Syst. Evol. Microbiol.">
        <title>Complete genome sequence of Corynebacterium casei LMG S-19264T (=DSM 44701T), isolated from a smear-ripened cheese.</title>
        <authorList>
            <consortium name="US DOE Joint Genome Institute (JGI-PGF)"/>
            <person name="Walter F."/>
            <person name="Albersmeier A."/>
            <person name="Kalinowski J."/>
            <person name="Ruckert C."/>
        </authorList>
    </citation>
    <scope>NUCLEOTIDE SEQUENCE [LARGE SCALE GENOMIC DNA]</scope>
    <source>
        <strain evidence="8 9">KCTC 23968</strain>
    </source>
</reference>
<organism evidence="8 9">
    <name type="scientific">Litorimonas cladophorae</name>
    <dbReference type="NCBI Taxonomy" id="1220491"/>
    <lineage>
        <taxon>Bacteria</taxon>
        <taxon>Pseudomonadati</taxon>
        <taxon>Pseudomonadota</taxon>
        <taxon>Alphaproteobacteria</taxon>
        <taxon>Maricaulales</taxon>
        <taxon>Robiginitomaculaceae</taxon>
    </lineage>
</organism>
<keyword evidence="4" id="KW-0233">DNA recombination</keyword>
<evidence type="ECO:0000313" key="8">
    <source>
        <dbReference type="EMBL" id="GGX73197.1"/>
    </source>
</evidence>
<evidence type="ECO:0000256" key="3">
    <source>
        <dbReference type="ARBA" id="ARBA00023125"/>
    </source>
</evidence>
<evidence type="ECO:0000259" key="7">
    <source>
        <dbReference type="PROSITE" id="PS51900"/>
    </source>
</evidence>
<dbReference type="AlphaFoldDB" id="A0A918NJT6"/>
<dbReference type="GO" id="GO:0006310">
    <property type="term" value="P:DNA recombination"/>
    <property type="evidence" value="ECO:0007669"/>
    <property type="project" value="UniProtKB-KW"/>
</dbReference>
<dbReference type="PROSITE" id="PS51898">
    <property type="entry name" value="TYR_RECOMBINASE"/>
    <property type="match status" value="1"/>
</dbReference>
<dbReference type="InterPro" id="IPR011010">
    <property type="entry name" value="DNA_brk_join_enz"/>
</dbReference>
<dbReference type="RefSeq" id="WP_189586432.1">
    <property type="nucleotide sequence ID" value="NZ_BMYV01000003.1"/>
</dbReference>
<dbReference type="Gene3D" id="3.30.160.390">
    <property type="entry name" value="Integrase, DNA-binding domain"/>
    <property type="match status" value="1"/>
</dbReference>
<evidence type="ECO:0000256" key="2">
    <source>
        <dbReference type="ARBA" id="ARBA00022908"/>
    </source>
</evidence>
<accession>A0A918NJT6</accession>
<feature type="domain" description="Tyr recombinase" evidence="6">
    <location>
        <begin position="203"/>
        <end position="383"/>
    </location>
</feature>
<dbReference type="InterPro" id="IPR013762">
    <property type="entry name" value="Integrase-like_cat_sf"/>
</dbReference>
<sequence>MPLTEAKLKSLKPKGKPYKVSDYDSLFVLVTPKGSKLWKFKFRLGGKEKSLSLGKYPAVSLKRARFLRDEARKLHAEGVDPAANKQKKKAKKASVSEHTFAKFAEKFLAKQLKEGKSEATIQKKEWLLRLAMDDLGDMPINEIKAQTVLKTLKKREALGHYETVRRLRATISAVFRYAVASGVAETDPTFALKDALIRPTVKYHAAITDKERLKEFLRALDSYGGKAETRIALKLHILFASRPGEIRKARWEEFDIEERIWNVPAERMKMRVPHNVPLSDAALALLGELRELTGWGALLFPSLSSAEKPISENTLNQALRRLGFSAAEVTSHGFRTTFSTFANESGLWSADAIEAYLSHQDKNAIRRTYNRAAYWDERVKIADWWAEKVTGSFF</sequence>
<dbReference type="PANTHER" id="PTHR30629">
    <property type="entry name" value="PROPHAGE INTEGRASE"/>
    <property type="match status" value="1"/>
</dbReference>
<evidence type="ECO:0000256" key="5">
    <source>
        <dbReference type="PROSITE-ProRule" id="PRU01248"/>
    </source>
</evidence>
<evidence type="ECO:0000259" key="6">
    <source>
        <dbReference type="PROSITE" id="PS51898"/>
    </source>
</evidence>
<dbReference type="Pfam" id="PF22022">
    <property type="entry name" value="Phage_int_M"/>
    <property type="match status" value="1"/>
</dbReference>
<dbReference type="InterPro" id="IPR050808">
    <property type="entry name" value="Phage_Integrase"/>
</dbReference>
<evidence type="ECO:0000256" key="1">
    <source>
        <dbReference type="ARBA" id="ARBA00008857"/>
    </source>
</evidence>
<comment type="similarity">
    <text evidence="1">Belongs to the 'phage' integrase family.</text>
</comment>
<protein>
    <submittedName>
        <fullName evidence="8">Integrase</fullName>
    </submittedName>
</protein>
<dbReference type="Gene3D" id="1.10.150.130">
    <property type="match status" value="1"/>
</dbReference>